<evidence type="ECO:0000313" key="7">
    <source>
        <dbReference type="Proteomes" id="UP000229641"/>
    </source>
</evidence>
<dbReference type="InterPro" id="IPR015424">
    <property type="entry name" value="PyrdxlP-dep_Trfase"/>
</dbReference>
<name>A0A2H0LYZ4_9BACT</name>
<sequence>MQIPLLDLKNQYHNIKGEIDSAIEGVLEKGSFILGENVALLEKELASFIGVSHAVGVASGTDALELSLRALGIKEKDEVITTPFTFIATAEVISIMGARPVFCDINLDDYNINHEEIRKKITKKTKAIIPVHLYGQPCDIEAIMSLAKEYNLKVIEDCAQAIGAEYKGKRAGSFGDCSGFSFFPSKNLGACGDAGMIGTKDEKVCRHLKMLRAHGSSKKYIHEIEGRNSRLDELQAAILRVKLKYINKWNQKRIRYAEIYTERLNSLESKHGIVLPRQLKGRLHIYHLYSIRAKERNSLKEFLERSGIHTAVHYPIPLHLQQAYKYLGYKKGDFPKSEQASEQVLSLPLYPEMSQEQVMVVSDKIAEFYRT</sequence>
<feature type="modified residue" description="N6-(pyridoxal phosphate)lysine" evidence="4">
    <location>
        <position position="186"/>
    </location>
</feature>
<keyword evidence="1 4" id="KW-0663">Pyridoxal phosphate</keyword>
<dbReference type="InterPro" id="IPR000653">
    <property type="entry name" value="DegT/StrS_aminotransferase"/>
</dbReference>
<evidence type="ECO:0000256" key="1">
    <source>
        <dbReference type="ARBA" id="ARBA00022898"/>
    </source>
</evidence>
<dbReference type="EMBL" id="PCWA01000030">
    <property type="protein sequence ID" value="PIQ89607.1"/>
    <property type="molecule type" value="Genomic_DNA"/>
</dbReference>
<dbReference type="PANTHER" id="PTHR30244:SF36">
    <property type="entry name" value="3-OXO-GLUCOSE-6-PHOSPHATE:GLUTAMATE AMINOTRANSFERASE"/>
    <property type="match status" value="1"/>
</dbReference>
<evidence type="ECO:0000313" key="6">
    <source>
        <dbReference type="EMBL" id="PIQ89607.1"/>
    </source>
</evidence>
<dbReference type="PIRSF" id="PIRSF000390">
    <property type="entry name" value="PLP_StrS"/>
    <property type="match status" value="1"/>
</dbReference>
<proteinExistence type="inferred from homology"/>
<dbReference type="GO" id="GO:0000271">
    <property type="term" value="P:polysaccharide biosynthetic process"/>
    <property type="evidence" value="ECO:0007669"/>
    <property type="project" value="TreeGrafter"/>
</dbReference>
<dbReference type="AlphaFoldDB" id="A0A2H0LYZ4"/>
<dbReference type="GO" id="GO:0008483">
    <property type="term" value="F:transaminase activity"/>
    <property type="evidence" value="ECO:0007669"/>
    <property type="project" value="TreeGrafter"/>
</dbReference>
<dbReference type="Proteomes" id="UP000229641">
    <property type="component" value="Unassembled WGS sequence"/>
</dbReference>
<dbReference type="SUPFAM" id="SSF53383">
    <property type="entry name" value="PLP-dependent transferases"/>
    <property type="match status" value="1"/>
</dbReference>
<feature type="active site" description="Proton acceptor" evidence="3">
    <location>
        <position position="186"/>
    </location>
</feature>
<dbReference type="GO" id="GO:0030170">
    <property type="term" value="F:pyridoxal phosphate binding"/>
    <property type="evidence" value="ECO:0007669"/>
    <property type="project" value="UniProtKB-ARBA"/>
</dbReference>
<evidence type="ECO:0000256" key="3">
    <source>
        <dbReference type="PIRSR" id="PIRSR000390-1"/>
    </source>
</evidence>
<protein>
    <submittedName>
        <fullName evidence="6">Transcriptional regulator</fullName>
    </submittedName>
</protein>
<organism evidence="6 7">
    <name type="scientific">Candidatus Ghiorseimicrobium undicola</name>
    <dbReference type="NCBI Taxonomy" id="1974746"/>
    <lineage>
        <taxon>Bacteria</taxon>
        <taxon>Pseudomonadati</taxon>
        <taxon>Candidatus Omnitrophota</taxon>
        <taxon>Candidatus Ghiorseimicrobium</taxon>
    </lineage>
</organism>
<dbReference type="CDD" id="cd00616">
    <property type="entry name" value="AHBA_syn"/>
    <property type="match status" value="1"/>
</dbReference>
<dbReference type="PANTHER" id="PTHR30244">
    <property type="entry name" value="TRANSAMINASE"/>
    <property type="match status" value="1"/>
</dbReference>
<gene>
    <name evidence="6" type="ORF">COV72_01980</name>
</gene>
<dbReference type="Pfam" id="PF01041">
    <property type="entry name" value="DegT_DnrJ_EryC1"/>
    <property type="match status" value="1"/>
</dbReference>
<reference evidence="6 7" key="1">
    <citation type="submission" date="2017-09" db="EMBL/GenBank/DDBJ databases">
        <title>Depth-based differentiation of microbial function through sediment-hosted aquifers and enrichment of novel symbionts in the deep terrestrial subsurface.</title>
        <authorList>
            <person name="Probst A.J."/>
            <person name="Ladd B."/>
            <person name="Jarett J.K."/>
            <person name="Geller-Mcgrath D.E."/>
            <person name="Sieber C.M."/>
            <person name="Emerson J.B."/>
            <person name="Anantharaman K."/>
            <person name="Thomas B.C."/>
            <person name="Malmstrom R."/>
            <person name="Stieglmeier M."/>
            <person name="Klingl A."/>
            <person name="Woyke T."/>
            <person name="Ryan C.M."/>
            <person name="Banfield J.F."/>
        </authorList>
    </citation>
    <scope>NUCLEOTIDE SEQUENCE [LARGE SCALE GENOMIC DNA]</scope>
    <source>
        <strain evidence="6">CG11_big_fil_rev_8_21_14_0_20_42_13</strain>
    </source>
</reference>
<evidence type="ECO:0000256" key="2">
    <source>
        <dbReference type="ARBA" id="ARBA00037999"/>
    </source>
</evidence>
<evidence type="ECO:0000256" key="4">
    <source>
        <dbReference type="PIRSR" id="PIRSR000390-2"/>
    </source>
</evidence>
<dbReference type="Gene3D" id="3.90.1150.10">
    <property type="entry name" value="Aspartate Aminotransferase, domain 1"/>
    <property type="match status" value="1"/>
</dbReference>
<dbReference type="InterPro" id="IPR015421">
    <property type="entry name" value="PyrdxlP-dep_Trfase_major"/>
</dbReference>
<comment type="caution">
    <text evidence="6">The sequence shown here is derived from an EMBL/GenBank/DDBJ whole genome shotgun (WGS) entry which is preliminary data.</text>
</comment>
<accession>A0A2H0LYZ4</accession>
<dbReference type="FunFam" id="3.40.640.10:FF:000089">
    <property type="entry name" value="Aminotransferase, DegT/DnrJ/EryC1/StrS family"/>
    <property type="match status" value="1"/>
</dbReference>
<evidence type="ECO:0000256" key="5">
    <source>
        <dbReference type="RuleBase" id="RU004508"/>
    </source>
</evidence>
<dbReference type="Gene3D" id="3.40.640.10">
    <property type="entry name" value="Type I PLP-dependent aspartate aminotransferase-like (Major domain)"/>
    <property type="match status" value="1"/>
</dbReference>
<comment type="similarity">
    <text evidence="2 5">Belongs to the DegT/DnrJ/EryC1 family.</text>
</comment>
<dbReference type="InterPro" id="IPR015422">
    <property type="entry name" value="PyrdxlP-dep_Trfase_small"/>
</dbReference>